<name>A0AAD5YNN6_9AGAR</name>
<sequence length="560" mass="61431">MSDADESKRQSREIGQHTPAIHHEPFTRQHIMRYALFFIMEAAFTALAWYCFRRPRVLPSYVDLDLRTVKSGFITIFNLWHTIAIACAISICADTFSKEWAARPDHTDAVSVVTSGIIDRIYYSFTQRATNTFRAAFLVFLGLIVMRTTGSSAVTATDGVPTQASLPISLISTPILTSSSTNVNDSAFALRLATANMIVRLEQLLQAPWGYVVQPNWLIPLPTTDLNKTSQVDYESDLVMFNYTCRWQVPDAFQGRSITIGNQTWTGPNFTSLNSTEGRQALPTVNGSSVFQMTPTSPAEGFSAFLFLGGNSSLPVNSTDQNRAWIDLSGLPSVFNPWGFVRTRSLYPPLLSPLVTLLICDPHLYLTTGTVRLKPTPGLQVNDVTVLNWNDSNRVGNIDDLAAQNLFTNALTSAINQPDSVPWLRTLNFLNLNGVVSQMLLNVSGVRPLNWTGLGSVPPLELGTINQNLNNFTLSAAKAFTGGDKGEDVTVAQQTTNVSARVVEARSTNATLALATSIQFAILHTVLFVLIAVILAGLANLNRTQGRIPFDLKSIKMEAH</sequence>
<comment type="caution">
    <text evidence="2">The sequence shown here is derived from an EMBL/GenBank/DDBJ whole genome shotgun (WGS) entry which is preliminary data.</text>
</comment>
<proteinExistence type="predicted"/>
<evidence type="ECO:0000256" key="1">
    <source>
        <dbReference type="SAM" id="Phobius"/>
    </source>
</evidence>
<organism evidence="2 3">
    <name type="scientific">Leucocoprinus birnbaumii</name>
    <dbReference type="NCBI Taxonomy" id="56174"/>
    <lineage>
        <taxon>Eukaryota</taxon>
        <taxon>Fungi</taxon>
        <taxon>Dikarya</taxon>
        <taxon>Basidiomycota</taxon>
        <taxon>Agaricomycotina</taxon>
        <taxon>Agaricomycetes</taxon>
        <taxon>Agaricomycetidae</taxon>
        <taxon>Agaricales</taxon>
        <taxon>Agaricineae</taxon>
        <taxon>Agaricaceae</taxon>
        <taxon>Leucocoprinus</taxon>
    </lineage>
</organism>
<protein>
    <recommendedName>
        <fullName evidence="4">Transmembrane protein</fullName>
    </recommendedName>
</protein>
<dbReference type="Proteomes" id="UP001213000">
    <property type="component" value="Unassembled WGS sequence"/>
</dbReference>
<keyword evidence="1" id="KW-0472">Membrane</keyword>
<feature type="transmembrane region" description="Helical" evidence="1">
    <location>
        <begin position="31"/>
        <end position="52"/>
    </location>
</feature>
<dbReference type="AlphaFoldDB" id="A0AAD5YNN6"/>
<feature type="transmembrane region" description="Helical" evidence="1">
    <location>
        <begin position="520"/>
        <end position="541"/>
    </location>
</feature>
<gene>
    <name evidence="2" type="ORF">NP233_g7785</name>
</gene>
<evidence type="ECO:0008006" key="4">
    <source>
        <dbReference type="Google" id="ProtNLM"/>
    </source>
</evidence>
<dbReference type="EMBL" id="JANIEX010000591">
    <property type="protein sequence ID" value="KAJ3565210.1"/>
    <property type="molecule type" value="Genomic_DNA"/>
</dbReference>
<evidence type="ECO:0000313" key="2">
    <source>
        <dbReference type="EMBL" id="KAJ3565210.1"/>
    </source>
</evidence>
<keyword evidence="1" id="KW-1133">Transmembrane helix</keyword>
<evidence type="ECO:0000313" key="3">
    <source>
        <dbReference type="Proteomes" id="UP001213000"/>
    </source>
</evidence>
<feature type="transmembrane region" description="Helical" evidence="1">
    <location>
        <begin position="73"/>
        <end position="91"/>
    </location>
</feature>
<accession>A0AAD5YNN6</accession>
<reference evidence="2" key="1">
    <citation type="submission" date="2022-07" db="EMBL/GenBank/DDBJ databases">
        <title>Genome Sequence of Leucocoprinus birnbaumii.</title>
        <authorList>
            <person name="Buettner E."/>
        </authorList>
    </citation>
    <scope>NUCLEOTIDE SEQUENCE</scope>
    <source>
        <strain evidence="2">VT141</strain>
    </source>
</reference>
<keyword evidence="1" id="KW-0812">Transmembrane</keyword>
<keyword evidence="3" id="KW-1185">Reference proteome</keyword>